<name>A0A0N1I4I2_PAPXU</name>
<gene>
    <name evidence="2" type="ORF">RR46_00333</name>
</gene>
<organism evidence="2 3">
    <name type="scientific">Papilio xuthus</name>
    <name type="common">Asian swallowtail butterfly</name>
    <dbReference type="NCBI Taxonomy" id="66420"/>
    <lineage>
        <taxon>Eukaryota</taxon>
        <taxon>Metazoa</taxon>
        <taxon>Ecdysozoa</taxon>
        <taxon>Arthropoda</taxon>
        <taxon>Hexapoda</taxon>
        <taxon>Insecta</taxon>
        <taxon>Pterygota</taxon>
        <taxon>Neoptera</taxon>
        <taxon>Endopterygota</taxon>
        <taxon>Lepidoptera</taxon>
        <taxon>Glossata</taxon>
        <taxon>Ditrysia</taxon>
        <taxon>Papilionoidea</taxon>
        <taxon>Papilionidae</taxon>
        <taxon>Papilioninae</taxon>
        <taxon>Papilio</taxon>
    </lineage>
</organism>
<keyword evidence="1" id="KW-0732">Signal</keyword>
<protein>
    <submittedName>
        <fullName evidence="2">Uncharacterized protein</fullName>
    </submittedName>
</protein>
<feature type="chain" id="PRO_5005873682" evidence="1">
    <location>
        <begin position="24"/>
        <end position="76"/>
    </location>
</feature>
<sequence length="76" mass="8442">MVAKALGVAPLALLLLQATSVVSRIAFEKLTDVDFVGTSYYTVRNLSLYECQGWCREENDCQAAAFRYLITSFPTT</sequence>
<dbReference type="Proteomes" id="UP000053268">
    <property type="component" value="Unassembled WGS sequence"/>
</dbReference>
<evidence type="ECO:0000256" key="1">
    <source>
        <dbReference type="SAM" id="SignalP"/>
    </source>
</evidence>
<dbReference type="STRING" id="66420.A0A0N1I4I2"/>
<dbReference type="EMBL" id="KQ458454">
    <property type="protein sequence ID" value="KPJ05891.1"/>
    <property type="molecule type" value="Genomic_DNA"/>
</dbReference>
<keyword evidence="3" id="KW-1185">Reference proteome</keyword>
<accession>A0A0N1I4I2</accession>
<evidence type="ECO:0000313" key="2">
    <source>
        <dbReference type="EMBL" id="KPJ05891.1"/>
    </source>
</evidence>
<reference evidence="2 3" key="1">
    <citation type="journal article" date="2015" name="Nat. Commun.">
        <title>Outbred genome sequencing and CRISPR/Cas9 gene editing in butterflies.</title>
        <authorList>
            <person name="Li X."/>
            <person name="Fan D."/>
            <person name="Zhang W."/>
            <person name="Liu G."/>
            <person name="Zhang L."/>
            <person name="Zhao L."/>
            <person name="Fang X."/>
            <person name="Chen L."/>
            <person name="Dong Y."/>
            <person name="Chen Y."/>
            <person name="Ding Y."/>
            <person name="Zhao R."/>
            <person name="Feng M."/>
            <person name="Zhu Y."/>
            <person name="Feng Y."/>
            <person name="Jiang X."/>
            <person name="Zhu D."/>
            <person name="Xiang H."/>
            <person name="Feng X."/>
            <person name="Li S."/>
            <person name="Wang J."/>
            <person name="Zhang G."/>
            <person name="Kronforst M.R."/>
            <person name="Wang W."/>
        </authorList>
    </citation>
    <scope>NUCLEOTIDE SEQUENCE [LARGE SCALE GENOMIC DNA]</scope>
    <source>
        <strain evidence="2">Ya'a_city_454_Px</strain>
        <tissue evidence="2">Whole body</tissue>
    </source>
</reference>
<dbReference type="Gene3D" id="3.50.4.10">
    <property type="entry name" value="Hepatocyte Growth Factor"/>
    <property type="match status" value="1"/>
</dbReference>
<feature type="signal peptide" evidence="1">
    <location>
        <begin position="1"/>
        <end position="23"/>
    </location>
</feature>
<proteinExistence type="predicted"/>
<evidence type="ECO:0000313" key="3">
    <source>
        <dbReference type="Proteomes" id="UP000053268"/>
    </source>
</evidence>
<dbReference type="AlphaFoldDB" id="A0A0N1I4I2"/>